<organism evidence="2 3">
    <name type="scientific">Candidatus Methylomirabilis limnetica</name>
    <dbReference type="NCBI Taxonomy" id="2033718"/>
    <lineage>
        <taxon>Bacteria</taxon>
        <taxon>Candidatus Methylomirabilota</taxon>
        <taxon>Candidatus Methylomirabilia</taxon>
        <taxon>Candidatus Methylomirabilales</taxon>
        <taxon>Candidatus Methylomirabilaceae</taxon>
        <taxon>Candidatus Methylomirabilis</taxon>
    </lineage>
</organism>
<evidence type="ECO:0000313" key="3">
    <source>
        <dbReference type="Proteomes" id="UP000241436"/>
    </source>
</evidence>
<dbReference type="Proteomes" id="UP000241436">
    <property type="component" value="Unassembled WGS sequence"/>
</dbReference>
<protein>
    <submittedName>
        <fullName evidence="2">Type II toxin-antitoxin system mRNA interferase toxin, RelE/StbE family</fullName>
    </submittedName>
</protein>
<evidence type="ECO:0000313" key="2">
    <source>
        <dbReference type="EMBL" id="PTL35074.1"/>
    </source>
</evidence>
<sequence length="88" mass="10613">MADAYKVRFRSRSVRKELDSLDDDTYLRIVAAIHRLRENPRPPETKKLTGQEVYRIRLGDYRVLYTVDDKAKEVRIEAVRRRNERTYD</sequence>
<keyword evidence="1" id="KW-1277">Toxin-antitoxin system</keyword>
<dbReference type="AlphaFoldDB" id="A0A2T4TVD6"/>
<dbReference type="PANTHER" id="PTHR38813">
    <property type="match status" value="1"/>
</dbReference>
<dbReference type="PANTHER" id="PTHR38813:SF1">
    <property type="entry name" value="TOXIN RELE1-RELATED"/>
    <property type="match status" value="1"/>
</dbReference>
<dbReference type="RefSeq" id="WP_107563649.1">
    <property type="nucleotide sequence ID" value="NZ_NVQC01000030.1"/>
</dbReference>
<dbReference type="OrthoDB" id="9812706at2"/>
<reference evidence="2 3" key="1">
    <citation type="submission" date="2017-09" db="EMBL/GenBank/DDBJ databases">
        <title>Bloom of a denitrifying methanotroph, Candidatus Methylomirabilis limnetica, in a deep stratified lake.</title>
        <authorList>
            <person name="Graf J.S."/>
            <person name="Marchant H.K."/>
            <person name="Tienken D."/>
            <person name="Hach P.F."/>
            <person name="Brand A."/>
            <person name="Schubert C.J."/>
            <person name="Kuypers M.M."/>
            <person name="Milucka J."/>
        </authorList>
    </citation>
    <scope>NUCLEOTIDE SEQUENCE [LARGE SCALE GENOMIC DNA]</scope>
    <source>
        <strain evidence="2 3">Zug</strain>
    </source>
</reference>
<dbReference type="Gene3D" id="3.30.2310.20">
    <property type="entry name" value="RelE-like"/>
    <property type="match status" value="1"/>
</dbReference>
<name>A0A2T4TVD6_9BACT</name>
<gene>
    <name evidence="2" type="ORF">CLG94_11360</name>
</gene>
<dbReference type="EMBL" id="NVQC01000030">
    <property type="protein sequence ID" value="PTL35074.1"/>
    <property type="molecule type" value="Genomic_DNA"/>
</dbReference>
<evidence type="ECO:0000256" key="1">
    <source>
        <dbReference type="ARBA" id="ARBA00022649"/>
    </source>
</evidence>
<dbReference type="Pfam" id="PF05016">
    <property type="entry name" value="ParE_toxin"/>
    <property type="match status" value="1"/>
</dbReference>
<dbReference type="InterPro" id="IPR007712">
    <property type="entry name" value="RelE/ParE_toxin"/>
</dbReference>
<accession>A0A2T4TVD6</accession>
<comment type="caution">
    <text evidence="2">The sequence shown here is derived from an EMBL/GenBank/DDBJ whole genome shotgun (WGS) entry which is preliminary data.</text>
</comment>
<keyword evidence="3" id="KW-1185">Reference proteome</keyword>
<dbReference type="InterPro" id="IPR035093">
    <property type="entry name" value="RelE/ParE_toxin_dom_sf"/>
</dbReference>
<reference evidence="3" key="2">
    <citation type="journal article" date="2018" name="Environ. Microbiol.">
        <title>Bloom of a denitrifying methanotroph, 'Candidatus Methylomirabilis limnetica', in a deep stratified lake.</title>
        <authorList>
            <person name="Graf J.S."/>
            <person name="Mayr M.J."/>
            <person name="Marchant H.K."/>
            <person name="Tienken D."/>
            <person name="Hach P.F."/>
            <person name="Brand A."/>
            <person name="Schubert C.J."/>
            <person name="Kuypers M.M."/>
            <person name="Milucka J."/>
        </authorList>
    </citation>
    <scope>NUCLEOTIDE SEQUENCE [LARGE SCALE GENOMIC DNA]</scope>
    <source>
        <strain evidence="3">Zug</strain>
    </source>
</reference>
<dbReference type="InterPro" id="IPR052747">
    <property type="entry name" value="TA_system_RelE_toxin"/>
</dbReference>
<proteinExistence type="predicted"/>
<dbReference type="SUPFAM" id="SSF143011">
    <property type="entry name" value="RelE-like"/>
    <property type="match status" value="1"/>
</dbReference>